<dbReference type="Proteomes" id="UP000830115">
    <property type="component" value="Chromosome"/>
</dbReference>
<dbReference type="RefSeq" id="WP_248865342.1">
    <property type="nucleotide sequence ID" value="NZ_CP086322.1"/>
</dbReference>
<evidence type="ECO:0000313" key="1">
    <source>
        <dbReference type="EMBL" id="UQA94472.1"/>
    </source>
</evidence>
<name>A0ABY4MAV9_9ACTN</name>
<dbReference type="EMBL" id="CP086322">
    <property type="protein sequence ID" value="UQA94472.1"/>
    <property type="molecule type" value="Genomic_DNA"/>
</dbReference>
<keyword evidence="2" id="KW-1185">Reference proteome</keyword>
<accession>A0ABY4MAV9</accession>
<evidence type="ECO:0000313" key="2">
    <source>
        <dbReference type="Proteomes" id="UP000830115"/>
    </source>
</evidence>
<sequence>MLLGRLQRCTCERSRHRHRRGGYDKGRADCSSTYVDGLDPAQGMACLHEPGSGTAWIQRTGDVHLIGGPAIADDLATHVQMWVNLARPVIAVYCTVFERTDTDEPVYHPVEWCLHDDYPKQT</sequence>
<proteinExistence type="predicted"/>
<organism evidence="1 2">
    <name type="scientific">Streptomyces halobius</name>
    <dbReference type="NCBI Taxonomy" id="2879846"/>
    <lineage>
        <taxon>Bacteria</taxon>
        <taxon>Bacillati</taxon>
        <taxon>Actinomycetota</taxon>
        <taxon>Actinomycetes</taxon>
        <taxon>Kitasatosporales</taxon>
        <taxon>Streptomycetaceae</taxon>
        <taxon>Streptomyces</taxon>
    </lineage>
</organism>
<protein>
    <submittedName>
        <fullName evidence="1">Uncharacterized protein</fullName>
    </submittedName>
</protein>
<gene>
    <name evidence="1" type="ORF">K9S39_23745</name>
</gene>
<reference evidence="1" key="1">
    <citation type="submission" date="2021-10" db="EMBL/GenBank/DDBJ databases">
        <title>Streptomyces nigrumlapis sp.nov.,an antimicrobial producing actinobacterium isolated from Black Gobi rocks.</title>
        <authorList>
            <person name="Wen Y."/>
            <person name="Zhang W."/>
            <person name="Liu X.G."/>
        </authorList>
    </citation>
    <scope>NUCLEOTIDE SEQUENCE</scope>
    <source>
        <strain evidence="1">ST13-2-2</strain>
    </source>
</reference>